<dbReference type="InterPro" id="IPR054491">
    <property type="entry name" value="MGH1-like_GH"/>
</dbReference>
<dbReference type="InterPro" id="IPR001661">
    <property type="entry name" value="Glyco_hydro_37"/>
</dbReference>
<gene>
    <name evidence="2" type="ORF">F4694_002639</name>
</gene>
<protein>
    <submittedName>
        <fullName evidence="2">Glycogen debranching enzyme</fullName>
    </submittedName>
</protein>
<dbReference type="EMBL" id="JACCBX010000005">
    <property type="protein sequence ID" value="NYE05864.1"/>
    <property type="molecule type" value="Genomic_DNA"/>
</dbReference>
<name>A0A852TF58_9BACI</name>
<dbReference type="PANTHER" id="PTHR23403">
    <property type="entry name" value="TREHALASE"/>
    <property type="match status" value="1"/>
</dbReference>
<dbReference type="SUPFAM" id="SSF48208">
    <property type="entry name" value="Six-hairpin glycosidases"/>
    <property type="match status" value="1"/>
</dbReference>
<reference evidence="3" key="2">
    <citation type="submission" date="2020-08" db="EMBL/GenBank/DDBJ databases">
        <title>The Agave Microbiome: Exploring the role of microbial communities in plant adaptations to desert environments.</title>
        <authorList>
            <person name="Partida-Martinez L.P."/>
        </authorList>
    </citation>
    <scope>NUCLEOTIDE SEQUENCE [LARGE SCALE GENOMIC DNA]</scope>
    <source>
        <strain evidence="3">AT2.8</strain>
    </source>
</reference>
<dbReference type="InterPro" id="IPR008928">
    <property type="entry name" value="6-hairpin_glycosidase_sf"/>
</dbReference>
<evidence type="ECO:0000259" key="1">
    <source>
        <dbReference type="Pfam" id="PF22422"/>
    </source>
</evidence>
<comment type="caution">
    <text evidence="2">The sequence shown here is derived from an EMBL/GenBank/DDBJ whole genome shotgun (WGS) entry which is preliminary data.</text>
</comment>
<dbReference type="GO" id="GO:0004555">
    <property type="term" value="F:alpha,alpha-trehalase activity"/>
    <property type="evidence" value="ECO:0007669"/>
    <property type="project" value="InterPro"/>
</dbReference>
<evidence type="ECO:0000313" key="2">
    <source>
        <dbReference type="EMBL" id="NYE05864.1"/>
    </source>
</evidence>
<sequence>MGHQFSKTQQRGQFFKKKTYQDTPIIPFSEARRLIPEPICENYPIEIDCYWRTWELAYQNVYAPTKESGFVSNFVDAAFNDDIFMWDTAFITMFCNLAHPFIPGIRSLDNFYCKQFDNGEIPREVVRETGDDFSKWVNHDRKPLHSYFHNHYQHRGLHGAQPPKYDDMHHPKLGREVETPPYLTLDNLNHPIMAWAELESYQQTGDFERLELVWRPLFKYYGALCYHLYNQYGLFVTDWASMDNSPRNKYLGSGVDISCEMVLFARNLIEMAQIISAKSETIELEVTEAIKRLESDVRKFTESINGLMWDEKKGFYFDITDDGERAPVKTIAAFWSLLAEVATKEQATRLIEWLEDPKTFNRVHRVPTLAADEKDYNPKGGYWQGSVWAPTNQMVVRGLEKYGYDELAKEIAINHLENVVQVFEDTGTIWENYAPDSVTAGDANNVDFVGWSGIAPILYFVEYRLGIRGNAPRNELTWNIDMSLGEIGCNRYWFNGKTIHLLAVPQEDGTVNVKAESDGPITLRVKVDGREQMVELNGHLQFIL</sequence>
<dbReference type="Gene3D" id="1.50.10.10">
    <property type="match status" value="1"/>
</dbReference>
<dbReference type="AlphaFoldDB" id="A0A852TF58"/>
<evidence type="ECO:0000313" key="3">
    <source>
        <dbReference type="Proteomes" id="UP000548423"/>
    </source>
</evidence>
<reference evidence="3" key="1">
    <citation type="submission" date="2020-07" db="EMBL/GenBank/DDBJ databases">
        <authorList>
            <person name="Partida-Martinez L."/>
            <person name="Huntemann M."/>
            <person name="Clum A."/>
            <person name="Wang J."/>
            <person name="Palaniappan K."/>
            <person name="Ritter S."/>
            <person name="Chen I.-M."/>
            <person name="Stamatis D."/>
            <person name="Reddy T."/>
            <person name="O'Malley R."/>
            <person name="Daum C."/>
            <person name="Shapiro N."/>
            <person name="Ivanova N."/>
            <person name="Kyrpides N."/>
            <person name="Woyke T."/>
        </authorList>
    </citation>
    <scope>NUCLEOTIDE SEQUENCE [LARGE SCALE GENOMIC DNA]</scope>
    <source>
        <strain evidence="3">AT2.8</strain>
    </source>
</reference>
<dbReference type="Proteomes" id="UP000548423">
    <property type="component" value="Unassembled WGS sequence"/>
</dbReference>
<dbReference type="GO" id="GO:0005993">
    <property type="term" value="P:trehalose catabolic process"/>
    <property type="evidence" value="ECO:0007669"/>
    <property type="project" value="TreeGrafter"/>
</dbReference>
<dbReference type="InterPro" id="IPR012341">
    <property type="entry name" value="6hp_glycosidase-like_sf"/>
</dbReference>
<dbReference type="Pfam" id="PF22422">
    <property type="entry name" value="MGH1-like_GH"/>
    <property type="match status" value="1"/>
</dbReference>
<feature type="domain" description="Mannosylglycerate hydrolase MGH1-like glycoside hydrolase" evidence="1">
    <location>
        <begin position="190"/>
        <end position="437"/>
    </location>
</feature>
<dbReference type="PANTHER" id="PTHR23403:SF1">
    <property type="entry name" value="TREHALASE"/>
    <property type="match status" value="1"/>
</dbReference>
<proteinExistence type="predicted"/>
<organism evidence="2 3">
    <name type="scientific">Neobacillus niacini</name>
    <dbReference type="NCBI Taxonomy" id="86668"/>
    <lineage>
        <taxon>Bacteria</taxon>
        <taxon>Bacillati</taxon>
        <taxon>Bacillota</taxon>
        <taxon>Bacilli</taxon>
        <taxon>Bacillales</taxon>
        <taxon>Bacillaceae</taxon>
        <taxon>Neobacillus</taxon>
    </lineage>
</organism>
<accession>A0A852TF58</accession>